<accession>A0A075SJY3</accession>
<dbReference type="Proteomes" id="UP000028185">
    <property type="component" value="Chromosome"/>
</dbReference>
<feature type="domain" description="Transposase IS116/IS110/IS902 C-terminal" evidence="2">
    <location>
        <begin position="233"/>
        <end position="301"/>
    </location>
</feature>
<dbReference type="NCBIfam" id="NF033542">
    <property type="entry name" value="transpos_IS110"/>
    <property type="match status" value="1"/>
</dbReference>
<dbReference type="Pfam" id="PF01548">
    <property type="entry name" value="DEDD_Tnp_IS110"/>
    <property type="match status" value="1"/>
</dbReference>
<dbReference type="GO" id="GO:0006313">
    <property type="term" value="P:DNA transposition"/>
    <property type="evidence" value="ECO:0007669"/>
    <property type="project" value="InterPro"/>
</dbReference>
<proteinExistence type="predicted"/>
<dbReference type="HOGENOM" id="CLU_036902_1_1_9"/>
<evidence type="ECO:0000313" key="4">
    <source>
        <dbReference type="Proteomes" id="UP000028185"/>
    </source>
</evidence>
<evidence type="ECO:0000259" key="1">
    <source>
        <dbReference type="Pfam" id="PF01548"/>
    </source>
</evidence>
<feature type="domain" description="Transposase IS110-like N-terminal" evidence="1">
    <location>
        <begin position="9"/>
        <end position="155"/>
    </location>
</feature>
<gene>
    <name evidence="3" type="ORF">ID09_06485</name>
</gene>
<dbReference type="PANTHER" id="PTHR33055">
    <property type="entry name" value="TRANSPOSASE FOR INSERTION SEQUENCE ELEMENT IS1111A"/>
    <property type="match status" value="1"/>
</dbReference>
<dbReference type="Pfam" id="PF02371">
    <property type="entry name" value="Transposase_20"/>
    <property type="match status" value="1"/>
</dbReference>
<dbReference type="RefSeq" id="WP_024381421.1">
    <property type="nucleotide sequence ID" value="NZ_ALLE01000002.1"/>
</dbReference>
<dbReference type="PANTHER" id="PTHR33055:SF3">
    <property type="entry name" value="PUTATIVE TRANSPOSASE FOR IS117-RELATED"/>
    <property type="match status" value="1"/>
</dbReference>
<sequence length="373" mass="42715">MFHFTTLFIGMDVHKESFSLCYYDMMTNQFKHSTKVGPNVSYIVNYVNELRRLYGQDAEVLYGYEAGCLGFTLYHQLQAHGLPCIVMAPTTVMKEGSKRVKTDKKDAAQLAKALAFHSYRPVHIPTVEDEQVKEYIRMRTDHKVALKKIKQQILAFCLRYDFRYTEGSSNWTQKHVRWLHSLNLDGLYAEILTEYLLTYEKLVDQIERYDARIEQLGQSDSYQEKVSQLSCFIGVKTLTALSIVTEIGDFNRFATAQHFASYLGLTPSENSSGDKERRGAITKAGNSHVRRLLIEAAQSLAKGTVGYKSKELKRRQSGNRVEVIAYADKANERLRRRYRTLVLGKNKKQNVAKTAIARELSGFIWGMMTGRIA</sequence>
<dbReference type="PROSITE" id="PS50890">
    <property type="entry name" value="PUA"/>
    <property type="match status" value="1"/>
</dbReference>
<organism evidence="3 4">
    <name type="scientific">Streptococcus suis 6407</name>
    <dbReference type="NCBI Taxonomy" id="1214179"/>
    <lineage>
        <taxon>Bacteria</taxon>
        <taxon>Bacillati</taxon>
        <taxon>Bacillota</taxon>
        <taxon>Bacilli</taxon>
        <taxon>Lactobacillales</taxon>
        <taxon>Streptococcaceae</taxon>
        <taxon>Streptococcus</taxon>
    </lineage>
</organism>
<evidence type="ECO:0000259" key="2">
    <source>
        <dbReference type="Pfam" id="PF02371"/>
    </source>
</evidence>
<dbReference type="AlphaFoldDB" id="A0A075SJY3"/>
<reference evidence="3 4" key="1">
    <citation type="journal article" date="2014" name="Genome Announc.">
        <title>Whole-Genome Sequence of Streptococcus suis Serotype 4 Reference Strain 6407.</title>
        <authorList>
            <person name="Wang K."/>
            <person name="Chen J."/>
            <person name="Yao H."/>
            <person name="Lu C."/>
        </authorList>
    </citation>
    <scope>NUCLEOTIDE SEQUENCE [LARGE SCALE GENOMIC DNA]</scope>
    <source>
        <strain evidence="3">6407</strain>
    </source>
</reference>
<dbReference type="EMBL" id="CP008921">
    <property type="protein sequence ID" value="AIG43691.1"/>
    <property type="molecule type" value="Genomic_DNA"/>
</dbReference>
<dbReference type="GO" id="GO:0003677">
    <property type="term" value="F:DNA binding"/>
    <property type="evidence" value="ECO:0007669"/>
    <property type="project" value="InterPro"/>
</dbReference>
<dbReference type="GO" id="GO:0004803">
    <property type="term" value="F:transposase activity"/>
    <property type="evidence" value="ECO:0007669"/>
    <property type="project" value="InterPro"/>
</dbReference>
<protein>
    <submittedName>
        <fullName evidence="3">Transposase</fullName>
    </submittedName>
</protein>
<dbReference type="PATRIC" id="fig|1214179.4.peg.1265"/>
<evidence type="ECO:0000313" key="3">
    <source>
        <dbReference type="EMBL" id="AIG43691.1"/>
    </source>
</evidence>
<dbReference type="InterPro" id="IPR003346">
    <property type="entry name" value="Transposase_20"/>
</dbReference>
<dbReference type="InterPro" id="IPR002525">
    <property type="entry name" value="Transp_IS110-like_N"/>
</dbReference>
<dbReference type="InterPro" id="IPR047650">
    <property type="entry name" value="Transpos_IS110"/>
</dbReference>
<name>A0A075SJY3_STRSU</name>